<keyword evidence="9 15" id="KW-0540">Nuclease</keyword>
<dbReference type="InterPro" id="IPR014720">
    <property type="entry name" value="dsRBD_dom"/>
</dbReference>
<keyword evidence="15" id="KW-0699">rRNA-binding</keyword>
<evidence type="ECO:0000256" key="12">
    <source>
        <dbReference type="ARBA" id="ARBA00022801"/>
    </source>
</evidence>
<evidence type="ECO:0000256" key="10">
    <source>
        <dbReference type="ARBA" id="ARBA00022723"/>
    </source>
</evidence>
<dbReference type="GO" id="GO:0046872">
    <property type="term" value="F:metal ion binding"/>
    <property type="evidence" value="ECO:0007669"/>
    <property type="project" value="UniProtKB-KW"/>
</dbReference>
<dbReference type="EC" id="3.1.26.3" evidence="15"/>
<comment type="subunit">
    <text evidence="4 15">Homodimer.</text>
</comment>
<organism evidence="18 19">
    <name type="scientific">Pyramidobacter porci</name>
    <dbReference type="NCBI Taxonomy" id="2605789"/>
    <lineage>
        <taxon>Bacteria</taxon>
        <taxon>Thermotogati</taxon>
        <taxon>Synergistota</taxon>
        <taxon>Synergistia</taxon>
        <taxon>Synergistales</taxon>
        <taxon>Dethiosulfovibrionaceae</taxon>
        <taxon>Pyramidobacter</taxon>
    </lineage>
</organism>
<protein>
    <recommendedName>
        <fullName evidence="15">Ribonuclease 3</fullName>
        <ecNumber evidence="15">3.1.26.3</ecNumber>
    </recommendedName>
    <alternativeName>
        <fullName evidence="15">Ribonuclease III</fullName>
        <shortName evidence="15">RNase III</shortName>
    </alternativeName>
</protein>
<keyword evidence="14 15" id="KW-0694">RNA-binding</keyword>
<dbReference type="Gene3D" id="1.10.1520.10">
    <property type="entry name" value="Ribonuclease III domain"/>
    <property type="match status" value="1"/>
</dbReference>
<keyword evidence="10 15" id="KW-0479">Metal-binding</keyword>
<evidence type="ECO:0000256" key="4">
    <source>
        <dbReference type="ARBA" id="ARBA00011738"/>
    </source>
</evidence>
<feature type="active site" evidence="15">
    <location>
        <position position="125"/>
    </location>
</feature>
<comment type="subcellular location">
    <subcellularLocation>
        <location evidence="2 15">Cytoplasm</location>
    </subcellularLocation>
</comment>
<dbReference type="RefSeq" id="WP_154529250.1">
    <property type="nucleotide sequence ID" value="NZ_VUNH01000009.1"/>
</dbReference>
<dbReference type="PROSITE" id="PS50142">
    <property type="entry name" value="RNASE_3_2"/>
    <property type="match status" value="1"/>
</dbReference>
<feature type="domain" description="DRBM" evidence="16">
    <location>
        <begin position="157"/>
        <end position="226"/>
    </location>
</feature>
<reference evidence="18 19" key="1">
    <citation type="submission" date="2019-08" db="EMBL/GenBank/DDBJ databases">
        <title>In-depth cultivation of the pig gut microbiome towards novel bacterial diversity and tailored functional studies.</title>
        <authorList>
            <person name="Wylensek D."/>
            <person name="Hitch T.C.A."/>
            <person name="Clavel T."/>
        </authorList>
    </citation>
    <scope>NUCLEOTIDE SEQUENCE [LARGE SCALE GENOMIC DNA]</scope>
    <source>
        <strain evidence="18 19">SM-530-WT-4B</strain>
    </source>
</reference>
<evidence type="ECO:0000256" key="13">
    <source>
        <dbReference type="ARBA" id="ARBA00022842"/>
    </source>
</evidence>
<evidence type="ECO:0000259" key="17">
    <source>
        <dbReference type="PROSITE" id="PS50142"/>
    </source>
</evidence>
<dbReference type="GO" id="GO:0005737">
    <property type="term" value="C:cytoplasm"/>
    <property type="evidence" value="ECO:0007669"/>
    <property type="project" value="UniProtKB-SubCell"/>
</dbReference>
<dbReference type="CDD" id="cd00593">
    <property type="entry name" value="RIBOc"/>
    <property type="match status" value="1"/>
</dbReference>
<feature type="domain" description="RNase III" evidence="17">
    <location>
        <begin position="12"/>
        <end position="136"/>
    </location>
</feature>
<evidence type="ECO:0000256" key="14">
    <source>
        <dbReference type="ARBA" id="ARBA00022884"/>
    </source>
</evidence>
<evidence type="ECO:0000256" key="8">
    <source>
        <dbReference type="ARBA" id="ARBA00022694"/>
    </source>
</evidence>
<evidence type="ECO:0000256" key="15">
    <source>
        <dbReference type="HAMAP-Rule" id="MF_00104"/>
    </source>
</evidence>
<dbReference type="GO" id="GO:0008033">
    <property type="term" value="P:tRNA processing"/>
    <property type="evidence" value="ECO:0007669"/>
    <property type="project" value="UniProtKB-KW"/>
</dbReference>
<dbReference type="GO" id="GO:0004525">
    <property type="term" value="F:ribonuclease III activity"/>
    <property type="evidence" value="ECO:0007669"/>
    <property type="project" value="UniProtKB-UniRule"/>
</dbReference>
<dbReference type="Gene3D" id="3.30.160.20">
    <property type="match status" value="1"/>
</dbReference>
<proteinExistence type="inferred from homology"/>
<evidence type="ECO:0000256" key="5">
    <source>
        <dbReference type="ARBA" id="ARBA00022490"/>
    </source>
</evidence>
<evidence type="ECO:0000256" key="3">
    <source>
        <dbReference type="ARBA" id="ARBA00010183"/>
    </source>
</evidence>
<dbReference type="SUPFAM" id="SSF69065">
    <property type="entry name" value="RNase III domain-like"/>
    <property type="match status" value="1"/>
</dbReference>
<keyword evidence="8 15" id="KW-0819">tRNA processing</keyword>
<dbReference type="InterPro" id="IPR000999">
    <property type="entry name" value="RNase_III_dom"/>
</dbReference>
<evidence type="ECO:0000256" key="6">
    <source>
        <dbReference type="ARBA" id="ARBA00022552"/>
    </source>
</evidence>
<dbReference type="FunFam" id="1.10.1520.10:FF:000001">
    <property type="entry name" value="Ribonuclease 3"/>
    <property type="match status" value="1"/>
</dbReference>
<dbReference type="PANTHER" id="PTHR11207:SF0">
    <property type="entry name" value="RIBONUCLEASE 3"/>
    <property type="match status" value="1"/>
</dbReference>
<dbReference type="GO" id="GO:0010468">
    <property type="term" value="P:regulation of gene expression"/>
    <property type="evidence" value="ECO:0007669"/>
    <property type="project" value="TreeGrafter"/>
</dbReference>
<keyword evidence="6 15" id="KW-0698">rRNA processing</keyword>
<keyword evidence="13 15" id="KW-0460">Magnesium</keyword>
<dbReference type="GO" id="GO:0006364">
    <property type="term" value="P:rRNA processing"/>
    <property type="evidence" value="ECO:0007669"/>
    <property type="project" value="UniProtKB-UniRule"/>
</dbReference>
<dbReference type="PROSITE" id="PS50137">
    <property type="entry name" value="DS_RBD"/>
    <property type="match status" value="1"/>
</dbReference>
<dbReference type="EMBL" id="VUNH01000009">
    <property type="protein sequence ID" value="MST56168.1"/>
    <property type="molecule type" value="Genomic_DNA"/>
</dbReference>
<dbReference type="GO" id="GO:0019843">
    <property type="term" value="F:rRNA binding"/>
    <property type="evidence" value="ECO:0007669"/>
    <property type="project" value="UniProtKB-KW"/>
</dbReference>
<gene>
    <name evidence="15 18" type="primary">rnc</name>
    <name evidence="18" type="ORF">FYJ74_09005</name>
</gene>
<keyword evidence="5 15" id="KW-0963">Cytoplasm</keyword>
<comment type="caution">
    <text evidence="18">The sequence shown here is derived from an EMBL/GenBank/DDBJ whole genome shotgun (WGS) entry which is preliminary data.</text>
</comment>
<comment type="catalytic activity">
    <reaction evidence="1 15">
        <text>Endonucleolytic cleavage to 5'-phosphomonoester.</text>
        <dbReference type="EC" id="3.1.26.3"/>
    </reaction>
</comment>
<evidence type="ECO:0000313" key="18">
    <source>
        <dbReference type="EMBL" id="MST56168.1"/>
    </source>
</evidence>
<keyword evidence="7 15" id="KW-0507">mRNA processing</keyword>
<feature type="binding site" evidence="15">
    <location>
        <position position="125"/>
    </location>
    <ligand>
        <name>Mg(2+)</name>
        <dbReference type="ChEBI" id="CHEBI:18420"/>
    </ligand>
</feature>
<keyword evidence="19" id="KW-1185">Reference proteome</keyword>
<accession>A0A6L5YDM3</accession>
<dbReference type="SMART" id="SM00358">
    <property type="entry name" value="DSRM"/>
    <property type="match status" value="1"/>
</dbReference>
<dbReference type="GO" id="GO:0042802">
    <property type="term" value="F:identical protein binding"/>
    <property type="evidence" value="ECO:0007669"/>
    <property type="project" value="UniProtKB-ARBA"/>
</dbReference>
<evidence type="ECO:0000256" key="1">
    <source>
        <dbReference type="ARBA" id="ARBA00000109"/>
    </source>
</evidence>
<dbReference type="PROSITE" id="PS00517">
    <property type="entry name" value="RNASE_3_1"/>
    <property type="match status" value="1"/>
</dbReference>
<dbReference type="PANTHER" id="PTHR11207">
    <property type="entry name" value="RIBONUCLEASE III"/>
    <property type="match status" value="1"/>
</dbReference>
<dbReference type="InterPro" id="IPR011907">
    <property type="entry name" value="RNase_III"/>
</dbReference>
<feature type="active site" evidence="15">
    <location>
        <position position="56"/>
    </location>
</feature>
<dbReference type="NCBIfam" id="TIGR02191">
    <property type="entry name" value="RNaseIII"/>
    <property type="match status" value="1"/>
</dbReference>
<evidence type="ECO:0000256" key="9">
    <source>
        <dbReference type="ARBA" id="ARBA00022722"/>
    </source>
</evidence>
<evidence type="ECO:0000256" key="7">
    <source>
        <dbReference type="ARBA" id="ARBA00022664"/>
    </source>
</evidence>
<dbReference type="InterPro" id="IPR036389">
    <property type="entry name" value="RNase_III_sf"/>
</dbReference>
<dbReference type="Pfam" id="PF14622">
    <property type="entry name" value="Ribonucleas_3_3"/>
    <property type="match status" value="1"/>
</dbReference>
<evidence type="ECO:0000313" key="19">
    <source>
        <dbReference type="Proteomes" id="UP000473699"/>
    </source>
</evidence>
<dbReference type="SMART" id="SM00535">
    <property type="entry name" value="RIBOc"/>
    <property type="match status" value="1"/>
</dbReference>
<comment type="cofactor">
    <cofactor evidence="15">
        <name>Mg(2+)</name>
        <dbReference type="ChEBI" id="CHEBI:18420"/>
    </cofactor>
</comment>
<evidence type="ECO:0000259" key="16">
    <source>
        <dbReference type="PROSITE" id="PS50137"/>
    </source>
</evidence>
<dbReference type="AlphaFoldDB" id="A0A6L5YDM3"/>
<comment type="function">
    <text evidence="15">Digests double-stranded RNA. Involved in the processing of primary rRNA transcript to yield the immediate precursors to the large and small rRNAs (23S and 16S). Processes some mRNAs, and tRNAs when they are encoded in the rRNA operon. Processes pre-crRNA and tracrRNA of type II CRISPR loci if present in the organism.</text>
</comment>
<name>A0A6L5YDM3_9BACT</name>
<dbReference type="Pfam" id="PF00035">
    <property type="entry name" value="dsrm"/>
    <property type="match status" value="1"/>
</dbReference>
<keyword evidence="12 15" id="KW-0378">Hydrolase</keyword>
<dbReference type="HAMAP" id="MF_00104">
    <property type="entry name" value="RNase_III"/>
    <property type="match status" value="1"/>
</dbReference>
<keyword evidence="11 15" id="KW-0255">Endonuclease</keyword>
<feature type="binding site" evidence="15">
    <location>
        <position position="122"/>
    </location>
    <ligand>
        <name>Mg(2+)</name>
        <dbReference type="ChEBI" id="CHEBI:18420"/>
    </ligand>
</feature>
<dbReference type="Proteomes" id="UP000473699">
    <property type="component" value="Unassembled WGS sequence"/>
</dbReference>
<dbReference type="FunFam" id="3.30.160.20:FF:000003">
    <property type="entry name" value="Ribonuclease 3"/>
    <property type="match status" value="1"/>
</dbReference>
<comment type="similarity">
    <text evidence="3">Belongs to the ribonuclease III family.</text>
</comment>
<sequence>MNGTEPARQKSLLEFQRRIGYEFNDPALLEEALTHSSYAHERGVPFWNERLEFLGDAVLEVLISEELFRTRPDASEGQMTRERASLVREEVLSAWGHSLGLDDLLLLGTGQRGSASENMIGDAVEALIGALYLDGGLERARNFLSRRPREAAREQLDPKSRLQILCQERNGPTPYYELLQRKGPEHDPVFIVRALLDGKELARGRGTSRKAAEQAAARTALKLIEPPKKQL</sequence>
<feature type="binding site" evidence="15">
    <location>
        <position position="52"/>
    </location>
    <ligand>
        <name>Mg(2+)</name>
        <dbReference type="ChEBI" id="CHEBI:18420"/>
    </ligand>
</feature>
<evidence type="ECO:0000256" key="2">
    <source>
        <dbReference type="ARBA" id="ARBA00004496"/>
    </source>
</evidence>
<evidence type="ECO:0000256" key="11">
    <source>
        <dbReference type="ARBA" id="ARBA00022759"/>
    </source>
</evidence>
<dbReference type="CDD" id="cd10845">
    <property type="entry name" value="DSRM_RNAse_III_family"/>
    <property type="match status" value="1"/>
</dbReference>
<dbReference type="SUPFAM" id="SSF54768">
    <property type="entry name" value="dsRNA-binding domain-like"/>
    <property type="match status" value="1"/>
</dbReference>
<dbReference type="GO" id="GO:0003725">
    <property type="term" value="F:double-stranded RNA binding"/>
    <property type="evidence" value="ECO:0007669"/>
    <property type="project" value="TreeGrafter"/>
</dbReference>
<dbReference type="GO" id="GO:0006397">
    <property type="term" value="P:mRNA processing"/>
    <property type="evidence" value="ECO:0007669"/>
    <property type="project" value="UniProtKB-UniRule"/>
</dbReference>